<evidence type="ECO:0000313" key="11">
    <source>
        <dbReference type="Proteomes" id="UP001250932"/>
    </source>
</evidence>
<dbReference type="Pfam" id="PF25601">
    <property type="entry name" value="AAA_lid_14"/>
    <property type="match status" value="1"/>
</dbReference>
<dbReference type="PANTHER" id="PTHR32071:SF17">
    <property type="entry name" value="TRANSCRIPTIONAL REGULATOR (NTRC FAMILY)"/>
    <property type="match status" value="1"/>
</dbReference>
<dbReference type="Pfam" id="PF02954">
    <property type="entry name" value="HTH_8"/>
    <property type="match status" value="1"/>
</dbReference>
<dbReference type="InterPro" id="IPR009057">
    <property type="entry name" value="Homeodomain-like_sf"/>
</dbReference>
<dbReference type="PROSITE" id="PS00676">
    <property type="entry name" value="SIGMA54_INTERACT_2"/>
    <property type="match status" value="1"/>
</dbReference>
<evidence type="ECO:0000256" key="7">
    <source>
        <dbReference type="PROSITE-ProRule" id="PRU00169"/>
    </source>
</evidence>
<dbReference type="Pfam" id="PF00072">
    <property type="entry name" value="Response_reg"/>
    <property type="match status" value="1"/>
</dbReference>
<evidence type="ECO:0000259" key="8">
    <source>
        <dbReference type="PROSITE" id="PS50045"/>
    </source>
</evidence>
<keyword evidence="1 7" id="KW-0597">Phosphoprotein</keyword>
<dbReference type="Gene3D" id="1.10.8.60">
    <property type="match status" value="1"/>
</dbReference>
<feature type="domain" description="Response regulatory" evidence="9">
    <location>
        <begin position="4"/>
        <end position="118"/>
    </location>
</feature>
<evidence type="ECO:0000256" key="5">
    <source>
        <dbReference type="ARBA" id="ARBA00023125"/>
    </source>
</evidence>
<evidence type="ECO:0000256" key="3">
    <source>
        <dbReference type="ARBA" id="ARBA00022840"/>
    </source>
</evidence>
<evidence type="ECO:0000313" key="10">
    <source>
        <dbReference type="EMBL" id="MDT7041227.1"/>
    </source>
</evidence>
<dbReference type="SUPFAM" id="SSF52540">
    <property type="entry name" value="P-loop containing nucleoside triphosphate hydrolases"/>
    <property type="match status" value="1"/>
</dbReference>
<dbReference type="InterPro" id="IPR001789">
    <property type="entry name" value="Sig_transdc_resp-reg_receiver"/>
</dbReference>
<reference evidence="10 11" key="1">
    <citation type="journal article" date="2023" name="ISME J.">
        <title>Cultivation and genomic characterization of novel and ubiquitous marine nitrite-oxidizing bacteria from the Nitrospirales.</title>
        <authorList>
            <person name="Mueller A.J."/>
            <person name="Daebeler A."/>
            <person name="Herbold C.W."/>
            <person name="Kirkegaard R.H."/>
            <person name="Daims H."/>
        </authorList>
    </citation>
    <scope>NUCLEOTIDE SEQUENCE [LARGE SCALE GENOMIC DNA]</scope>
    <source>
        <strain evidence="10 11">EB</strain>
    </source>
</reference>
<dbReference type="CDD" id="cd00009">
    <property type="entry name" value="AAA"/>
    <property type="match status" value="1"/>
</dbReference>
<dbReference type="PROSITE" id="PS50045">
    <property type="entry name" value="SIGMA54_INTERACT_4"/>
    <property type="match status" value="1"/>
</dbReference>
<dbReference type="SMART" id="SM00448">
    <property type="entry name" value="REC"/>
    <property type="match status" value="1"/>
</dbReference>
<organism evidence="10 11">
    <name type="scientific">Candidatus Nitronereus thalassa</name>
    <dbReference type="NCBI Taxonomy" id="3020898"/>
    <lineage>
        <taxon>Bacteria</taxon>
        <taxon>Pseudomonadati</taxon>
        <taxon>Nitrospirota</taxon>
        <taxon>Nitrospiria</taxon>
        <taxon>Nitrospirales</taxon>
        <taxon>Nitrospiraceae</taxon>
        <taxon>Candidatus Nitronereus</taxon>
    </lineage>
</organism>
<dbReference type="PROSITE" id="PS50110">
    <property type="entry name" value="RESPONSE_REGULATORY"/>
    <property type="match status" value="1"/>
</dbReference>
<dbReference type="CDD" id="cd17550">
    <property type="entry name" value="REC_NtrX-like"/>
    <property type="match status" value="1"/>
</dbReference>
<dbReference type="RefSeq" id="WP_313831583.1">
    <property type="nucleotide sequence ID" value="NZ_JAQOUE010000001.1"/>
</dbReference>
<dbReference type="Gene3D" id="1.10.10.60">
    <property type="entry name" value="Homeodomain-like"/>
    <property type="match status" value="1"/>
</dbReference>
<name>A0ABU3K4D3_9BACT</name>
<keyword evidence="2" id="KW-0547">Nucleotide-binding</keyword>
<keyword evidence="4" id="KW-0805">Transcription regulation</keyword>
<gene>
    <name evidence="10" type="ORF">PPG34_02620</name>
</gene>
<comment type="caution">
    <text evidence="10">The sequence shown here is derived from an EMBL/GenBank/DDBJ whole genome shotgun (WGS) entry which is preliminary data.</text>
</comment>
<keyword evidence="3" id="KW-0067">ATP-binding</keyword>
<evidence type="ECO:0000259" key="9">
    <source>
        <dbReference type="PROSITE" id="PS50110"/>
    </source>
</evidence>
<dbReference type="InterPro" id="IPR025944">
    <property type="entry name" value="Sigma_54_int_dom_CS"/>
</dbReference>
<dbReference type="Pfam" id="PF00158">
    <property type="entry name" value="Sigma54_activat"/>
    <property type="match status" value="1"/>
</dbReference>
<feature type="domain" description="Sigma-54 factor interaction" evidence="8">
    <location>
        <begin position="140"/>
        <end position="369"/>
    </location>
</feature>
<dbReference type="Gene3D" id="3.40.50.2300">
    <property type="match status" value="1"/>
</dbReference>
<dbReference type="InterPro" id="IPR011006">
    <property type="entry name" value="CheY-like_superfamily"/>
</dbReference>
<evidence type="ECO:0000256" key="1">
    <source>
        <dbReference type="ARBA" id="ARBA00022553"/>
    </source>
</evidence>
<dbReference type="Proteomes" id="UP001250932">
    <property type="component" value="Unassembled WGS sequence"/>
</dbReference>
<dbReference type="InterPro" id="IPR025943">
    <property type="entry name" value="Sigma_54_int_dom_ATP-bd_2"/>
</dbReference>
<proteinExistence type="predicted"/>
<dbReference type="Gene3D" id="3.40.50.300">
    <property type="entry name" value="P-loop containing nucleotide triphosphate hydrolases"/>
    <property type="match status" value="1"/>
</dbReference>
<dbReference type="InterPro" id="IPR027417">
    <property type="entry name" value="P-loop_NTPase"/>
</dbReference>
<evidence type="ECO:0000256" key="6">
    <source>
        <dbReference type="ARBA" id="ARBA00023163"/>
    </source>
</evidence>
<dbReference type="EMBL" id="JAQOUE010000001">
    <property type="protein sequence ID" value="MDT7041227.1"/>
    <property type="molecule type" value="Genomic_DNA"/>
</dbReference>
<sequence length="457" mass="51495">MSGNICIVDDEPSILNTLSSILEDEGHQVTLAKSGAEALKLIRSEPPDLVILDIWMPEIDGLETLKRVRQQFPNLMVIMMSGHGSVETAVKATKLGAYDYLEKPLDLEKVTILVRNALHQRKLEEENLNLRIQVERHSELVGDSPVMETLRQQISAAAPTHSRVLISGENGTGKELVARAIHLQSPRRSRSFVEVNCAAIPETLIETELFGHERGAFTGAVAQRRGKFDLADGGTLFLDEIADMSVATQAKVLRVLQEQQFTRVGGGKLIKVNVRVIAASNKDLRQEIEKGTFREDLFYRLNVLPIEVPPLRNRCQDIPALVRHFLRIHAEEQGMKLKEITDGALEVLARHDWPGNIRELRNQVERLMIMVPKPVIETADVIPFMPGGQDGAIHRVSALDTYDSLRDARHAFEREYITHRLRDNGWNVSKTADDLQIERSHLHRKIKLLNVELRPEA</sequence>
<dbReference type="SUPFAM" id="SSF46689">
    <property type="entry name" value="Homeodomain-like"/>
    <property type="match status" value="1"/>
</dbReference>
<keyword evidence="11" id="KW-1185">Reference proteome</keyword>
<dbReference type="PANTHER" id="PTHR32071">
    <property type="entry name" value="TRANSCRIPTIONAL REGULATORY PROTEIN"/>
    <property type="match status" value="1"/>
</dbReference>
<dbReference type="PROSITE" id="PS00688">
    <property type="entry name" value="SIGMA54_INTERACT_3"/>
    <property type="match status" value="1"/>
</dbReference>
<keyword evidence="5" id="KW-0238">DNA-binding</keyword>
<feature type="modified residue" description="4-aspartylphosphate" evidence="7">
    <location>
        <position position="53"/>
    </location>
</feature>
<dbReference type="SUPFAM" id="SSF52172">
    <property type="entry name" value="CheY-like"/>
    <property type="match status" value="1"/>
</dbReference>
<keyword evidence="6" id="KW-0804">Transcription</keyword>
<accession>A0ABU3K4D3</accession>
<dbReference type="SMART" id="SM00382">
    <property type="entry name" value="AAA"/>
    <property type="match status" value="1"/>
</dbReference>
<dbReference type="InterPro" id="IPR003593">
    <property type="entry name" value="AAA+_ATPase"/>
</dbReference>
<evidence type="ECO:0000256" key="2">
    <source>
        <dbReference type="ARBA" id="ARBA00022741"/>
    </source>
</evidence>
<protein>
    <submittedName>
        <fullName evidence="10">Sigma-54 dependent transcriptional regulator</fullName>
    </submittedName>
</protein>
<dbReference type="InterPro" id="IPR058031">
    <property type="entry name" value="AAA_lid_NorR"/>
</dbReference>
<dbReference type="InterPro" id="IPR002197">
    <property type="entry name" value="HTH_Fis"/>
</dbReference>
<dbReference type="InterPro" id="IPR002078">
    <property type="entry name" value="Sigma_54_int"/>
</dbReference>
<evidence type="ECO:0000256" key="4">
    <source>
        <dbReference type="ARBA" id="ARBA00023015"/>
    </source>
</evidence>